<evidence type="ECO:0000256" key="3">
    <source>
        <dbReference type="ARBA" id="ARBA00022741"/>
    </source>
</evidence>
<sequence length="361" mass="38749">MSLTTTAQLEAYLASAGIEFTSVEQLDGGTGNFVWRLTLPSGEVRVVKHAEPYVKANPSIPFNVDRMQFEANALSLLPQTLSSTQLSPTAPTVRLPTLHHSDPDAHILIMSDAGPHNLKAWYPLAPASAVPGVGAALGAWLAQLHHRTSRPTRKTFDNATARGIYRHAYANLAAAFERHGLDAAYARAVDDAFGARLATDDVCVCHGDFWSGNVLVQAQADAGPGTTTTTTTTTTLSVVDWEMTRRGIGATDVAQFAAEAYLLDLHCGGKGLVEAFLEEYVRAARENGEVGGEAGKEEFVRRLVVHFGVHLAFWPSFVAWCGEEETRELAKFGKGCIEAGWGANWAAVREGPLAPVLGLLV</sequence>
<evidence type="ECO:0000313" key="8">
    <source>
        <dbReference type="Proteomes" id="UP001521184"/>
    </source>
</evidence>
<protein>
    <recommendedName>
        <fullName evidence="6">Aminoglycoside phosphotransferase domain-containing protein</fullName>
    </recommendedName>
</protein>
<keyword evidence="5" id="KW-0067">ATP-binding</keyword>
<dbReference type="InterPro" id="IPR002575">
    <property type="entry name" value="Aminoglycoside_PTrfase"/>
</dbReference>
<feature type="domain" description="Aminoglycoside phosphotransferase" evidence="6">
    <location>
        <begin position="23"/>
        <end position="285"/>
    </location>
</feature>
<gene>
    <name evidence="7" type="ORF">SLS58_001324</name>
</gene>
<evidence type="ECO:0000259" key="6">
    <source>
        <dbReference type="Pfam" id="PF01636"/>
    </source>
</evidence>
<proteinExistence type="inferred from homology"/>
<organism evidence="7 8">
    <name type="scientific">Diplodia intermedia</name>
    <dbReference type="NCBI Taxonomy" id="856260"/>
    <lineage>
        <taxon>Eukaryota</taxon>
        <taxon>Fungi</taxon>
        <taxon>Dikarya</taxon>
        <taxon>Ascomycota</taxon>
        <taxon>Pezizomycotina</taxon>
        <taxon>Dothideomycetes</taxon>
        <taxon>Dothideomycetes incertae sedis</taxon>
        <taxon>Botryosphaeriales</taxon>
        <taxon>Botryosphaeriaceae</taxon>
        <taxon>Diplodia</taxon>
    </lineage>
</organism>
<keyword evidence="4" id="KW-0418">Kinase</keyword>
<keyword evidence="2" id="KW-0808">Transferase</keyword>
<evidence type="ECO:0000256" key="2">
    <source>
        <dbReference type="ARBA" id="ARBA00022679"/>
    </source>
</evidence>
<evidence type="ECO:0000256" key="1">
    <source>
        <dbReference type="ARBA" id="ARBA00010165"/>
    </source>
</evidence>
<reference evidence="7 8" key="1">
    <citation type="journal article" date="2023" name="Plant Dis.">
        <title>First Report of Diplodia intermedia Causing Canker and Dieback Diseases on Apple Trees in Canada.</title>
        <authorList>
            <person name="Ellouze W."/>
            <person name="Ilyukhin E."/>
            <person name="Sulman M."/>
            <person name="Ali S."/>
        </authorList>
    </citation>
    <scope>NUCLEOTIDE SEQUENCE [LARGE SCALE GENOMIC DNA]</scope>
    <source>
        <strain evidence="7 8">M45-28</strain>
    </source>
</reference>
<name>A0ABR3U1W9_9PEZI</name>
<keyword evidence="3" id="KW-0547">Nucleotide-binding</keyword>
<dbReference type="Pfam" id="PF01636">
    <property type="entry name" value="APH"/>
    <property type="match status" value="1"/>
</dbReference>
<evidence type="ECO:0000256" key="4">
    <source>
        <dbReference type="ARBA" id="ARBA00022777"/>
    </source>
</evidence>
<comment type="caution">
    <text evidence="7">The sequence shown here is derived from an EMBL/GenBank/DDBJ whole genome shotgun (WGS) entry which is preliminary data.</text>
</comment>
<evidence type="ECO:0000313" key="7">
    <source>
        <dbReference type="EMBL" id="KAL1649948.1"/>
    </source>
</evidence>
<keyword evidence="8" id="KW-1185">Reference proteome</keyword>
<dbReference type="PANTHER" id="PTHR34273">
    <property type="entry name" value="METHYLTHIORIBOSE KINASE"/>
    <property type="match status" value="1"/>
</dbReference>
<dbReference type="InterPro" id="IPR011009">
    <property type="entry name" value="Kinase-like_dom_sf"/>
</dbReference>
<dbReference type="EMBL" id="JAKEKT020000005">
    <property type="protein sequence ID" value="KAL1649948.1"/>
    <property type="molecule type" value="Genomic_DNA"/>
</dbReference>
<dbReference type="SUPFAM" id="SSF56112">
    <property type="entry name" value="Protein kinase-like (PK-like)"/>
    <property type="match status" value="1"/>
</dbReference>
<evidence type="ECO:0000256" key="5">
    <source>
        <dbReference type="ARBA" id="ARBA00022840"/>
    </source>
</evidence>
<dbReference type="Gene3D" id="3.30.200.20">
    <property type="entry name" value="Phosphorylase Kinase, domain 1"/>
    <property type="match status" value="1"/>
</dbReference>
<comment type="similarity">
    <text evidence="1">Belongs to the methylthioribose kinase family.</text>
</comment>
<dbReference type="PANTHER" id="PTHR34273:SF2">
    <property type="entry name" value="METHYLTHIORIBOSE KINASE"/>
    <property type="match status" value="1"/>
</dbReference>
<accession>A0ABR3U1W9</accession>
<dbReference type="Proteomes" id="UP001521184">
    <property type="component" value="Unassembled WGS sequence"/>
</dbReference>
<dbReference type="Gene3D" id="3.90.1200.10">
    <property type="match status" value="1"/>
</dbReference>